<evidence type="ECO:0000313" key="11">
    <source>
        <dbReference type="Proteomes" id="UP001212152"/>
    </source>
</evidence>
<feature type="domain" description="AGC-kinase C-terminal" evidence="9">
    <location>
        <begin position="315"/>
        <end position="395"/>
    </location>
</feature>
<dbReference type="Proteomes" id="UP001212152">
    <property type="component" value="Unassembled WGS sequence"/>
</dbReference>
<keyword evidence="2" id="KW-0808">Transferase</keyword>
<dbReference type="Pfam" id="PF00069">
    <property type="entry name" value="Pkinase"/>
    <property type="match status" value="1"/>
</dbReference>
<dbReference type="PANTHER" id="PTHR24355">
    <property type="entry name" value="G PROTEIN-COUPLED RECEPTOR KINASE/RIBOSOMAL PROTEIN S6 KINASE"/>
    <property type="match status" value="1"/>
</dbReference>
<evidence type="ECO:0000259" key="9">
    <source>
        <dbReference type="PROSITE" id="PS51285"/>
    </source>
</evidence>
<dbReference type="GO" id="GO:0007186">
    <property type="term" value="P:G protein-coupled receptor signaling pathway"/>
    <property type="evidence" value="ECO:0007669"/>
    <property type="project" value="TreeGrafter"/>
</dbReference>
<feature type="region of interest" description="Disordered" evidence="7">
    <location>
        <begin position="512"/>
        <end position="531"/>
    </location>
</feature>
<feature type="region of interest" description="Disordered" evidence="7">
    <location>
        <begin position="235"/>
        <end position="277"/>
    </location>
</feature>
<keyword evidence="5 6" id="KW-0067">ATP-binding</keyword>
<dbReference type="EMBL" id="JADGJQ010000005">
    <property type="protein sequence ID" value="KAJ3183884.1"/>
    <property type="molecule type" value="Genomic_DNA"/>
</dbReference>
<dbReference type="Gene3D" id="3.30.200.20">
    <property type="entry name" value="Phosphorylase Kinase, domain 1"/>
    <property type="match status" value="1"/>
</dbReference>
<gene>
    <name evidence="10" type="ORF">HDU87_006000</name>
</gene>
<keyword evidence="11" id="KW-1185">Reference proteome</keyword>
<dbReference type="InterPro" id="IPR000961">
    <property type="entry name" value="AGC-kinase_C"/>
</dbReference>
<dbReference type="GO" id="GO:0005524">
    <property type="term" value="F:ATP binding"/>
    <property type="evidence" value="ECO:0007669"/>
    <property type="project" value="UniProtKB-UniRule"/>
</dbReference>
<dbReference type="InterPro" id="IPR017441">
    <property type="entry name" value="Protein_kinase_ATP_BS"/>
</dbReference>
<dbReference type="PROSITE" id="PS00107">
    <property type="entry name" value="PROTEIN_KINASE_ATP"/>
    <property type="match status" value="1"/>
</dbReference>
<dbReference type="PROSITE" id="PS51285">
    <property type="entry name" value="AGC_KINASE_CTER"/>
    <property type="match status" value="1"/>
</dbReference>
<comment type="caution">
    <text evidence="10">The sequence shown here is derived from an EMBL/GenBank/DDBJ whole genome shotgun (WGS) entry which is preliminary data.</text>
</comment>
<keyword evidence="3 6" id="KW-0547">Nucleotide-binding</keyword>
<organism evidence="10 11">
    <name type="scientific">Geranomyces variabilis</name>
    <dbReference type="NCBI Taxonomy" id="109894"/>
    <lineage>
        <taxon>Eukaryota</taxon>
        <taxon>Fungi</taxon>
        <taxon>Fungi incertae sedis</taxon>
        <taxon>Chytridiomycota</taxon>
        <taxon>Chytridiomycota incertae sedis</taxon>
        <taxon>Chytridiomycetes</taxon>
        <taxon>Spizellomycetales</taxon>
        <taxon>Powellomycetaceae</taxon>
        <taxon>Geranomyces</taxon>
    </lineage>
</organism>
<evidence type="ECO:0000256" key="5">
    <source>
        <dbReference type="ARBA" id="ARBA00022840"/>
    </source>
</evidence>
<sequence>MGNCCGKADVRPYDSYKKITLDDFTVQRAIGKGAFGKVSIVQKRRGGQQFALKYINKTQCIQEKAVHHVVQERNLLEEVRHPFICNLRYSFQDSEYLYMALDLMTGGDLRFHLAKPLKENACKVILAEIASALEYLHAHTIVHRDIKPDNILLDADGHAYLTDFNIAVKFREERPLKSVAGTEPYMAPELLLGQGYFASVDWWSLGVMAYEIMLGERPFRGKHKRDLIKKAEWKFPKTSPETAPQSATSTTTSQTGDGQRKSKPGGAIGQSSSRHPRITEHARSFISGLMTVDVTKRLGYGVEGKAALRAHPWLEPINWEKLIAKEIQPIFVPPRNKANFDATHDLEEILLNDNPLGNRSKNKKPNEPPSPEMMVIERQFLYYDFSRPDFVDSQATQTSPVNSLDLIKVHESCVSVDSSKSSYNQRSTSASVSSRSQQIHGGLLNDVPAMPVRDASVVGGVRRALSGAHELAGNYDPFKIGGYPKQPAMSPTQGMTLRAGSGIALAQLDKSNLELPTPPPPTEQATPNQSKMLLDEINSALRLGGAKDFQPATPTSTSPMQVTL</sequence>
<feature type="compositionally biased region" description="Low complexity" evidence="7">
    <location>
        <begin position="238"/>
        <end position="255"/>
    </location>
</feature>
<dbReference type="InterPro" id="IPR000719">
    <property type="entry name" value="Prot_kinase_dom"/>
</dbReference>
<dbReference type="PROSITE" id="PS00108">
    <property type="entry name" value="PROTEIN_KINASE_ST"/>
    <property type="match status" value="1"/>
</dbReference>
<dbReference type="SMART" id="SM00220">
    <property type="entry name" value="S_TKc"/>
    <property type="match status" value="1"/>
</dbReference>
<evidence type="ECO:0000259" key="8">
    <source>
        <dbReference type="PROSITE" id="PS50011"/>
    </source>
</evidence>
<feature type="region of interest" description="Disordered" evidence="7">
    <location>
        <begin position="418"/>
        <end position="437"/>
    </location>
</feature>
<reference evidence="10" key="1">
    <citation type="submission" date="2020-05" db="EMBL/GenBank/DDBJ databases">
        <title>Phylogenomic resolution of chytrid fungi.</title>
        <authorList>
            <person name="Stajich J.E."/>
            <person name="Amses K."/>
            <person name="Simmons R."/>
            <person name="Seto K."/>
            <person name="Myers J."/>
            <person name="Bonds A."/>
            <person name="Quandt C.A."/>
            <person name="Barry K."/>
            <person name="Liu P."/>
            <person name="Grigoriev I."/>
            <person name="Longcore J.E."/>
            <person name="James T.Y."/>
        </authorList>
    </citation>
    <scope>NUCLEOTIDE SEQUENCE</scope>
    <source>
        <strain evidence="10">JEL0379</strain>
    </source>
</reference>
<dbReference type="GO" id="GO:0004703">
    <property type="term" value="F:G protein-coupled receptor kinase activity"/>
    <property type="evidence" value="ECO:0007669"/>
    <property type="project" value="TreeGrafter"/>
</dbReference>
<dbReference type="FunFam" id="3.30.200.20:FF:000354">
    <property type="entry name" value="AGC/YANK protein kinase"/>
    <property type="match status" value="1"/>
</dbReference>
<evidence type="ECO:0000256" key="6">
    <source>
        <dbReference type="PROSITE-ProRule" id="PRU10141"/>
    </source>
</evidence>
<dbReference type="PROSITE" id="PS50011">
    <property type="entry name" value="PROTEIN_KINASE_DOM"/>
    <property type="match status" value="1"/>
</dbReference>
<dbReference type="PANTHER" id="PTHR24355:SF30">
    <property type="entry name" value="SERINE_THREONINE-PROTEIN KINASE 32B ISOFORM X1"/>
    <property type="match status" value="1"/>
</dbReference>
<dbReference type="InterPro" id="IPR008271">
    <property type="entry name" value="Ser/Thr_kinase_AS"/>
</dbReference>
<dbReference type="AlphaFoldDB" id="A0AAD5TSG6"/>
<evidence type="ECO:0000256" key="1">
    <source>
        <dbReference type="ARBA" id="ARBA00022527"/>
    </source>
</evidence>
<dbReference type="Gene3D" id="1.10.510.10">
    <property type="entry name" value="Transferase(Phosphotransferase) domain 1"/>
    <property type="match status" value="1"/>
</dbReference>
<dbReference type="SUPFAM" id="SSF56112">
    <property type="entry name" value="Protein kinase-like (PK-like)"/>
    <property type="match status" value="1"/>
</dbReference>
<evidence type="ECO:0000256" key="7">
    <source>
        <dbReference type="SAM" id="MobiDB-lite"/>
    </source>
</evidence>
<feature type="compositionally biased region" description="Polar residues" evidence="7">
    <location>
        <begin position="552"/>
        <end position="564"/>
    </location>
</feature>
<evidence type="ECO:0000256" key="3">
    <source>
        <dbReference type="ARBA" id="ARBA00022741"/>
    </source>
</evidence>
<evidence type="ECO:0000256" key="4">
    <source>
        <dbReference type="ARBA" id="ARBA00022777"/>
    </source>
</evidence>
<name>A0AAD5TSG6_9FUNG</name>
<feature type="region of interest" description="Disordered" evidence="7">
    <location>
        <begin position="543"/>
        <end position="564"/>
    </location>
</feature>
<keyword evidence="4" id="KW-0418">Kinase</keyword>
<protein>
    <submittedName>
        <fullName evidence="10">Uncharacterized protein</fullName>
    </submittedName>
</protein>
<evidence type="ECO:0000313" key="10">
    <source>
        <dbReference type="EMBL" id="KAJ3183884.1"/>
    </source>
</evidence>
<dbReference type="GO" id="GO:0001664">
    <property type="term" value="F:G protein-coupled receptor binding"/>
    <property type="evidence" value="ECO:0007669"/>
    <property type="project" value="TreeGrafter"/>
</dbReference>
<keyword evidence="1" id="KW-0723">Serine/threonine-protein kinase</keyword>
<evidence type="ECO:0000256" key="2">
    <source>
        <dbReference type="ARBA" id="ARBA00022679"/>
    </source>
</evidence>
<feature type="binding site" evidence="6">
    <location>
        <position position="53"/>
    </location>
    <ligand>
        <name>ATP</name>
        <dbReference type="ChEBI" id="CHEBI:30616"/>
    </ligand>
</feature>
<accession>A0AAD5TSG6</accession>
<proteinExistence type="predicted"/>
<dbReference type="GO" id="GO:0009966">
    <property type="term" value="P:regulation of signal transduction"/>
    <property type="evidence" value="ECO:0007669"/>
    <property type="project" value="TreeGrafter"/>
</dbReference>
<feature type="domain" description="Protein kinase" evidence="8">
    <location>
        <begin position="24"/>
        <end position="314"/>
    </location>
</feature>
<dbReference type="InterPro" id="IPR011009">
    <property type="entry name" value="Kinase-like_dom_sf"/>
</dbReference>